<comment type="caution">
    <text evidence="2">The sequence shown here is derived from an EMBL/GenBank/DDBJ whole genome shotgun (WGS) entry which is preliminary data.</text>
</comment>
<evidence type="ECO:0000313" key="3">
    <source>
        <dbReference type="Proteomes" id="UP001500831"/>
    </source>
</evidence>
<feature type="region of interest" description="Disordered" evidence="1">
    <location>
        <begin position="29"/>
        <end position="59"/>
    </location>
</feature>
<sequence length="59" mass="6699">MGPDLHLEMIAHRTGELREAAENHRLARQVQAAEKAREAKKEEPEGKRRRGLFGKILPA</sequence>
<name>A0ABP6ILN3_9ACTN</name>
<evidence type="ECO:0000313" key="2">
    <source>
        <dbReference type="EMBL" id="GAA2896916.1"/>
    </source>
</evidence>
<dbReference type="RefSeq" id="WP_344978943.1">
    <property type="nucleotide sequence ID" value="NZ_BAAAVI010000058.1"/>
</dbReference>
<organism evidence="2 3">
    <name type="scientific">Streptosporangium fragile</name>
    <dbReference type="NCBI Taxonomy" id="46186"/>
    <lineage>
        <taxon>Bacteria</taxon>
        <taxon>Bacillati</taxon>
        <taxon>Actinomycetota</taxon>
        <taxon>Actinomycetes</taxon>
        <taxon>Streptosporangiales</taxon>
        <taxon>Streptosporangiaceae</taxon>
        <taxon>Streptosporangium</taxon>
    </lineage>
</organism>
<proteinExistence type="predicted"/>
<keyword evidence="3" id="KW-1185">Reference proteome</keyword>
<reference evidence="3" key="1">
    <citation type="journal article" date="2019" name="Int. J. Syst. Evol. Microbiol.">
        <title>The Global Catalogue of Microorganisms (GCM) 10K type strain sequencing project: providing services to taxonomists for standard genome sequencing and annotation.</title>
        <authorList>
            <consortium name="The Broad Institute Genomics Platform"/>
            <consortium name="The Broad Institute Genome Sequencing Center for Infectious Disease"/>
            <person name="Wu L."/>
            <person name="Ma J."/>
        </authorList>
    </citation>
    <scope>NUCLEOTIDE SEQUENCE [LARGE SCALE GENOMIC DNA]</scope>
    <source>
        <strain evidence="3">JCM 6242</strain>
    </source>
</reference>
<gene>
    <name evidence="2" type="ORF">GCM10010517_61940</name>
</gene>
<feature type="compositionally biased region" description="Basic and acidic residues" evidence="1">
    <location>
        <begin position="34"/>
        <end position="46"/>
    </location>
</feature>
<dbReference type="Proteomes" id="UP001500831">
    <property type="component" value="Unassembled WGS sequence"/>
</dbReference>
<evidence type="ECO:0000256" key="1">
    <source>
        <dbReference type="SAM" id="MobiDB-lite"/>
    </source>
</evidence>
<dbReference type="EMBL" id="BAAAVI010000058">
    <property type="protein sequence ID" value="GAA2896916.1"/>
    <property type="molecule type" value="Genomic_DNA"/>
</dbReference>
<protein>
    <submittedName>
        <fullName evidence="2">Uncharacterized protein</fullName>
    </submittedName>
</protein>
<accession>A0ABP6ILN3</accession>